<dbReference type="EMBL" id="CP063458">
    <property type="protein sequence ID" value="QOV90438.1"/>
    <property type="molecule type" value="Genomic_DNA"/>
</dbReference>
<name>A0A7M2WY64_9BACT</name>
<organism evidence="1 2">
    <name type="scientific">Humisphaera borealis</name>
    <dbReference type="NCBI Taxonomy" id="2807512"/>
    <lineage>
        <taxon>Bacteria</taxon>
        <taxon>Pseudomonadati</taxon>
        <taxon>Planctomycetota</taxon>
        <taxon>Phycisphaerae</taxon>
        <taxon>Tepidisphaerales</taxon>
        <taxon>Tepidisphaeraceae</taxon>
        <taxon>Humisphaera</taxon>
    </lineage>
</organism>
<keyword evidence="2" id="KW-1185">Reference proteome</keyword>
<evidence type="ECO:0000313" key="2">
    <source>
        <dbReference type="Proteomes" id="UP000593765"/>
    </source>
</evidence>
<dbReference type="KEGG" id="hbs:IPV69_03465"/>
<dbReference type="AlphaFoldDB" id="A0A7M2WY64"/>
<protein>
    <submittedName>
        <fullName evidence="1">Uncharacterized protein</fullName>
    </submittedName>
</protein>
<dbReference type="Proteomes" id="UP000593765">
    <property type="component" value="Chromosome"/>
</dbReference>
<reference evidence="1 2" key="1">
    <citation type="submission" date="2020-10" db="EMBL/GenBank/DDBJ databases">
        <title>Wide distribution of Phycisphaera-like planctomycetes from WD2101 soil group in peatlands and genome analysis of the first cultivated representative.</title>
        <authorList>
            <person name="Dedysh S.N."/>
            <person name="Beletsky A.V."/>
            <person name="Ivanova A."/>
            <person name="Kulichevskaya I.S."/>
            <person name="Suzina N.E."/>
            <person name="Philippov D.A."/>
            <person name="Rakitin A.L."/>
            <person name="Mardanov A.V."/>
            <person name="Ravin N.V."/>
        </authorList>
    </citation>
    <scope>NUCLEOTIDE SEQUENCE [LARGE SCALE GENOMIC DNA]</scope>
    <source>
        <strain evidence="1 2">M1803</strain>
    </source>
</reference>
<proteinExistence type="predicted"/>
<sequence length="70" mass="8346">MEDIAEQLAIRDRFLKRISEHRTPEERMELMARLQRQARGLLTDNPEGYSNYTRRNMNKRAIDFAENHAA</sequence>
<gene>
    <name evidence="1" type="ORF">IPV69_03465</name>
</gene>
<dbReference type="RefSeq" id="WP_206293521.1">
    <property type="nucleotide sequence ID" value="NZ_CP063458.1"/>
</dbReference>
<evidence type="ECO:0000313" key="1">
    <source>
        <dbReference type="EMBL" id="QOV90438.1"/>
    </source>
</evidence>
<accession>A0A7M2WY64</accession>